<dbReference type="EMBL" id="LSDG01000019">
    <property type="protein sequence ID" value="KXB67348.1"/>
    <property type="molecule type" value="Genomic_DNA"/>
</dbReference>
<name>A0A134AHZ8_9FIRM</name>
<dbReference type="STRING" id="755172.HMPREF1863_00535"/>
<dbReference type="RefSeq" id="WP_068367067.1">
    <property type="nucleotide sequence ID" value="NZ_CAIJCT010000016.1"/>
</dbReference>
<dbReference type="PATRIC" id="fig|755172.3.peg.510"/>
<dbReference type="AlphaFoldDB" id="A0A134AHZ8"/>
<dbReference type="InterPro" id="IPR042274">
    <property type="entry name" value="YycH/YycI_2"/>
</dbReference>
<dbReference type="OrthoDB" id="1696612at2"/>
<proteinExistence type="predicted"/>
<protein>
    <recommendedName>
        <fullName evidence="3">YycH protein</fullName>
    </recommendedName>
</protein>
<keyword evidence="2" id="KW-1185">Reference proteome</keyword>
<reference evidence="2" key="1">
    <citation type="submission" date="2016-01" db="EMBL/GenBank/DDBJ databases">
        <authorList>
            <person name="Mitreva M."/>
            <person name="Pepin K.H."/>
            <person name="Mihindukulasuriya K.A."/>
            <person name="Fulton R."/>
            <person name="Fronick C."/>
            <person name="O'Laughlin M."/>
            <person name="Miner T."/>
            <person name="Herter B."/>
            <person name="Rosa B.A."/>
            <person name="Cordes M."/>
            <person name="Tomlinson C."/>
            <person name="Wollam A."/>
            <person name="Palsikar V.B."/>
            <person name="Mardis E.R."/>
            <person name="Wilson R.K."/>
        </authorList>
    </citation>
    <scope>NUCLEOTIDE SEQUENCE [LARGE SCALE GENOMIC DNA]</scope>
    <source>
        <strain evidence="2">DNF00729</strain>
    </source>
</reference>
<dbReference type="Gene3D" id="3.30.310.160">
    <property type="entry name" value="YycH protein, domain 2"/>
    <property type="match status" value="1"/>
</dbReference>
<dbReference type="Proteomes" id="UP000070442">
    <property type="component" value="Unassembled WGS sequence"/>
</dbReference>
<comment type="caution">
    <text evidence="1">The sequence shown here is derived from an EMBL/GenBank/DDBJ whole genome shotgun (WGS) entry which is preliminary data.</text>
</comment>
<evidence type="ECO:0000313" key="2">
    <source>
        <dbReference type="Proteomes" id="UP000070442"/>
    </source>
</evidence>
<accession>A0A134AHZ8</accession>
<evidence type="ECO:0008006" key="3">
    <source>
        <dbReference type="Google" id="ProtNLM"/>
    </source>
</evidence>
<sequence length="445" mass="51091">MKERLKSGAIAVLLVITVLLARQIWISPPPTGKKLIKASEVTLSESVTGRLLPFSAVVNFGGGKHTKLYQLKNLWPFYRNLLKQNIADKDDKQWARMDYKEYLKLHDEPSVVFDLGNDTYSDLFKKIYNIDDLKGKLLRIYFSEADGILFETDRGVYRTEKWTPLSAINQYIRTLEKEHYPAYTSLWERYGIARAVYLPEGTPHFEGGMVYRNEIKDMKGPYRTDLVQRLLSTSIDDIHVIREEDSVLYVYGKRNVRLSDNGMLDYHNNSDTTQTVTDAAGALQVAYEFLAKTTGNIDDLYMQRIEPIGSGKRTGFRVIMDFTEKGMTVFPLKGKPADFIELEIYNNRVERLRSIYRNKVEGLGGDVTQEGLPFEEIMKRNPAIFGTAEEGYDKTLKNLNNFFMCYIDDTQSDEKPLRYGYVIDMGDERYIFDGESGVLVGGDEK</sequence>
<organism evidence="1 2">
    <name type="scientific">Aedoeadaptatus coxii</name>
    <dbReference type="NCBI Taxonomy" id="755172"/>
    <lineage>
        <taxon>Bacteria</taxon>
        <taxon>Bacillati</taxon>
        <taxon>Bacillota</taxon>
        <taxon>Tissierellia</taxon>
        <taxon>Tissierellales</taxon>
        <taxon>Peptoniphilaceae</taxon>
        <taxon>Aedoeadaptatus</taxon>
    </lineage>
</organism>
<evidence type="ECO:0000313" key="1">
    <source>
        <dbReference type="EMBL" id="KXB67348.1"/>
    </source>
</evidence>
<gene>
    <name evidence="1" type="ORF">HMPREF1863_00535</name>
</gene>